<gene>
    <name evidence="1" type="ORF">ABW02_17600</name>
</gene>
<organism evidence="1 2">
    <name type="scientific">Niallia circulans</name>
    <name type="common">Bacillus circulans</name>
    <dbReference type="NCBI Taxonomy" id="1397"/>
    <lineage>
        <taxon>Bacteria</taxon>
        <taxon>Bacillati</taxon>
        <taxon>Bacillota</taxon>
        <taxon>Bacilli</taxon>
        <taxon>Bacillales</taxon>
        <taxon>Bacillaceae</taxon>
        <taxon>Niallia</taxon>
    </lineage>
</organism>
<evidence type="ECO:0000313" key="2">
    <source>
        <dbReference type="Proteomes" id="UP000036045"/>
    </source>
</evidence>
<dbReference type="OrthoDB" id="2594125at2"/>
<sequence>MRIFDEKGITLYELLAAITILAIVLPVIYGVFQSGLSLYNKIQIEGQIRDDADYAVSMMMNSFNSIPFDYVTIEGDSKISLYDTEKTVFEKNTKENSSFYTYDKEKIKPENAKVSSIAFVDHQLKNEAITSVSINNQILEGSGDFTGSKVRLSCSKTDPENKNRCLHGLIHITFIIDQARLNRPLTLESQFGF</sequence>
<dbReference type="GeneID" id="56350683"/>
<evidence type="ECO:0008006" key="3">
    <source>
        <dbReference type="Google" id="ProtNLM"/>
    </source>
</evidence>
<protein>
    <recommendedName>
        <fullName evidence="3">Prepilin-type N-terminal cleavage/methylation domain-containing protein</fullName>
    </recommendedName>
</protein>
<dbReference type="Proteomes" id="UP000036045">
    <property type="component" value="Unassembled WGS sequence"/>
</dbReference>
<accession>A0A0J1L6G9</accession>
<keyword evidence="2" id="KW-1185">Reference proteome</keyword>
<name>A0A0J1L6G9_NIACI</name>
<comment type="caution">
    <text evidence="1">The sequence shown here is derived from an EMBL/GenBank/DDBJ whole genome shotgun (WGS) entry which is preliminary data.</text>
</comment>
<evidence type="ECO:0000313" key="1">
    <source>
        <dbReference type="EMBL" id="KLV24500.1"/>
    </source>
</evidence>
<dbReference type="AlphaFoldDB" id="A0A0J1L6G9"/>
<dbReference type="RefSeq" id="WP_047943582.1">
    <property type="nucleotide sequence ID" value="NZ_CP053989.1"/>
</dbReference>
<dbReference type="EMBL" id="LDPH01000020">
    <property type="protein sequence ID" value="KLV24500.1"/>
    <property type="molecule type" value="Genomic_DNA"/>
</dbReference>
<dbReference type="PATRIC" id="fig|1397.4.peg.2219"/>
<reference evidence="1 2" key="1">
    <citation type="submission" date="2015-05" db="EMBL/GenBank/DDBJ databases">
        <title>Whole genome sequence and identification of bacterial endophytes from Costus igneus.</title>
        <authorList>
            <person name="Lee Y.P."/>
            <person name="Gan H.M."/>
            <person name="Eng W."/>
            <person name="Wheatley M.S."/>
            <person name="Caraballo A."/>
            <person name="Polter S."/>
            <person name="Savka M.A."/>
            <person name="Hudson A.O."/>
        </authorList>
    </citation>
    <scope>NUCLEOTIDE SEQUENCE [LARGE SCALE GENOMIC DNA]</scope>
    <source>
        <strain evidence="1 2">RIT379</strain>
    </source>
</reference>
<proteinExistence type="predicted"/>